<gene>
    <name evidence="2" type="ORF">FJT64_001031</name>
</gene>
<dbReference type="Proteomes" id="UP000440578">
    <property type="component" value="Unassembled WGS sequence"/>
</dbReference>
<proteinExistence type="predicted"/>
<accession>A0A6A4VE29</accession>
<dbReference type="AlphaFoldDB" id="A0A6A4VE29"/>
<name>A0A6A4VE29_AMPAM</name>
<reference evidence="2 3" key="1">
    <citation type="submission" date="2019-07" db="EMBL/GenBank/DDBJ databases">
        <title>Draft genome assembly of a fouling barnacle, Amphibalanus amphitrite (Darwin, 1854): The first reference genome for Thecostraca.</title>
        <authorList>
            <person name="Kim W."/>
        </authorList>
    </citation>
    <scope>NUCLEOTIDE SEQUENCE [LARGE SCALE GENOMIC DNA]</scope>
    <source>
        <strain evidence="2">SNU_AA5</strain>
        <tissue evidence="2">Soma without cirri and trophi</tissue>
    </source>
</reference>
<evidence type="ECO:0000313" key="2">
    <source>
        <dbReference type="EMBL" id="KAF0292155.1"/>
    </source>
</evidence>
<organism evidence="2 3">
    <name type="scientific">Amphibalanus amphitrite</name>
    <name type="common">Striped barnacle</name>
    <name type="synonym">Balanus amphitrite</name>
    <dbReference type="NCBI Taxonomy" id="1232801"/>
    <lineage>
        <taxon>Eukaryota</taxon>
        <taxon>Metazoa</taxon>
        <taxon>Ecdysozoa</taxon>
        <taxon>Arthropoda</taxon>
        <taxon>Crustacea</taxon>
        <taxon>Multicrustacea</taxon>
        <taxon>Cirripedia</taxon>
        <taxon>Thoracica</taxon>
        <taxon>Thoracicalcarea</taxon>
        <taxon>Balanomorpha</taxon>
        <taxon>Balanoidea</taxon>
        <taxon>Balanidae</taxon>
        <taxon>Amphibalaninae</taxon>
        <taxon>Amphibalanus</taxon>
    </lineage>
</organism>
<evidence type="ECO:0000256" key="1">
    <source>
        <dbReference type="SAM" id="MobiDB-lite"/>
    </source>
</evidence>
<keyword evidence="3" id="KW-1185">Reference proteome</keyword>
<sequence>MSGIQDRFNSVMKSFARKEKQPDTEVVADEPNDKESHFKRVKRKAHRLRATPDLTRTERSGRRMYQYVPYAISSSGKATFPYLPSLVWA</sequence>
<dbReference type="OrthoDB" id="64867at2759"/>
<comment type="caution">
    <text evidence="2">The sequence shown here is derived from an EMBL/GenBank/DDBJ whole genome shotgun (WGS) entry which is preliminary data.</text>
</comment>
<feature type="region of interest" description="Disordered" evidence="1">
    <location>
        <begin position="14"/>
        <end position="45"/>
    </location>
</feature>
<dbReference type="EMBL" id="VIIS01001831">
    <property type="protein sequence ID" value="KAF0292155.1"/>
    <property type="molecule type" value="Genomic_DNA"/>
</dbReference>
<protein>
    <submittedName>
        <fullName evidence="2">Uncharacterized protein</fullName>
    </submittedName>
</protein>
<evidence type="ECO:0000313" key="3">
    <source>
        <dbReference type="Proteomes" id="UP000440578"/>
    </source>
</evidence>